<sequence>MAHFMVYHKIKIPLTIPSFLISQNIIFDVPTHSWSPRCRHSASFSLLSRHHMKTWREHNKFSWEYTKLPSIAFSFIASSWIATYTDNITSLHTRVVPREFRFFQLRGPGISHNLNLHATTIKIIKE</sequence>
<organism evidence="1">
    <name type="scientific">Arundo donax</name>
    <name type="common">Giant reed</name>
    <name type="synonym">Donax arundinaceus</name>
    <dbReference type="NCBI Taxonomy" id="35708"/>
    <lineage>
        <taxon>Eukaryota</taxon>
        <taxon>Viridiplantae</taxon>
        <taxon>Streptophyta</taxon>
        <taxon>Embryophyta</taxon>
        <taxon>Tracheophyta</taxon>
        <taxon>Spermatophyta</taxon>
        <taxon>Magnoliopsida</taxon>
        <taxon>Liliopsida</taxon>
        <taxon>Poales</taxon>
        <taxon>Poaceae</taxon>
        <taxon>PACMAD clade</taxon>
        <taxon>Arundinoideae</taxon>
        <taxon>Arundineae</taxon>
        <taxon>Arundo</taxon>
    </lineage>
</organism>
<protein>
    <submittedName>
        <fullName evidence="1">Uncharacterized protein</fullName>
    </submittedName>
</protein>
<proteinExistence type="predicted"/>
<accession>A0A0A9EJ65</accession>
<evidence type="ECO:0000313" key="1">
    <source>
        <dbReference type="EMBL" id="JAD99048.1"/>
    </source>
</evidence>
<name>A0A0A9EJ65_ARUDO</name>
<reference evidence="1" key="2">
    <citation type="journal article" date="2015" name="Data Brief">
        <title>Shoot transcriptome of the giant reed, Arundo donax.</title>
        <authorList>
            <person name="Barrero R.A."/>
            <person name="Guerrero F.D."/>
            <person name="Moolhuijzen P."/>
            <person name="Goolsby J.A."/>
            <person name="Tidwell J."/>
            <person name="Bellgard S.E."/>
            <person name="Bellgard M.I."/>
        </authorList>
    </citation>
    <scope>NUCLEOTIDE SEQUENCE</scope>
    <source>
        <tissue evidence="1">Shoot tissue taken approximately 20 cm above the soil surface</tissue>
    </source>
</reference>
<dbReference type="EMBL" id="GBRH01198847">
    <property type="protein sequence ID" value="JAD99048.1"/>
    <property type="molecule type" value="Transcribed_RNA"/>
</dbReference>
<reference evidence="1" key="1">
    <citation type="submission" date="2014-09" db="EMBL/GenBank/DDBJ databases">
        <authorList>
            <person name="Magalhaes I.L.F."/>
            <person name="Oliveira U."/>
            <person name="Santos F.R."/>
            <person name="Vidigal T.H.D.A."/>
            <person name="Brescovit A.D."/>
            <person name="Santos A.J."/>
        </authorList>
    </citation>
    <scope>NUCLEOTIDE SEQUENCE</scope>
    <source>
        <tissue evidence="1">Shoot tissue taken approximately 20 cm above the soil surface</tissue>
    </source>
</reference>
<dbReference type="AlphaFoldDB" id="A0A0A9EJ65"/>